<keyword evidence="1" id="KW-1133">Transmembrane helix</keyword>
<evidence type="ECO:0000256" key="1">
    <source>
        <dbReference type="SAM" id="Phobius"/>
    </source>
</evidence>
<dbReference type="AlphaFoldDB" id="A0A0G1EEP3"/>
<gene>
    <name evidence="2" type="ORF">UV58_C0020G0003</name>
</gene>
<dbReference type="EMBL" id="LCFA01000020">
    <property type="protein sequence ID" value="KKS81511.1"/>
    <property type="molecule type" value="Genomic_DNA"/>
</dbReference>
<evidence type="ECO:0008006" key="4">
    <source>
        <dbReference type="Google" id="ProtNLM"/>
    </source>
</evidence>
<comment type="caution">
    <text evidence="2">The sequence shown here is derived from an EMBL/GenBank/DDBJ whole genome shotgun (WGS) entry which is preliminary data.</text>
</comment>
<dbReference type="Proteomes" id="UP000034810">
    <property type="component" value="Unassembled WGS sequence"/>
</dbReference>
<organism evidence="2 3">
    <name type="scientific">Candidatus Wolfebacteria bacterium GW2011_GWC1_43_10</name>
    <dbReference type="NCBI Taxonomy" id="1619011"/>
    <lineage>
        <taxon>Bacteria</taxon>
        <taxon>Candidatus Wolfeibacteriota</taxon>
    </lineage>
</organism>
<name>A0A0G1EEP3_9BACT</name>
<reference evidence="2 3" key="1">
    <citation type="journal article" date="2015" name="Nature">
        <title>rRNA introns, odd ribosomes, and small enigmatic genomes across a large radiation of phyla.</title>
        <authorList>
            <person name="Brown C.T."/>
            <person name="Hug L.A."/>
            <person name="Thomas B.C."/>
            <person name="Sharon I."/>
            <person name="Castelle C.J."/>
            <person name="Singh A."/>
            <person name="Wilkins M.J."/>
            <person name="Williams K.H."/>
            <person name="Banfield J.F."/>
        </authorList>
    </citation>
    <scope>NUCLEOTIDE SEQUENCE [LARGE SCALE GENOMIC DNA]</scope>
</reference>
<dbReference type="PATRIC" id="fig|1619011.3.peg.655"/>
<keyword evidence="1" id="KW-0812">Transmembrane</keyword>
<feature type="transmembrane region" description="Helical" evidence="1">
    <location>
        <begin position="21"/>
        <end position="42"/>
    </location>
</feature>
<keyword evidence="1" id="KW-0472">Membrane</keyword>
<evidence type="ECO:0000313" key="3">
    <source>
        <dbReference type="Proteomes" id="UP000034810"/>
    </source>
</evidence>
<sequence>MLEENKNFTSSPSPKINKKAFLTFLAIFLGLLIAVFVGIYIWDSYLSESARSSRETQKNYEKYLAQETLNMFIEALKKEDVDLASKYFALDTDENSKYYLTRKAWEEELINAKEKGDLGKIIEALSRAVPTPNQEYSQNTFWFSVIDNKGETQQLVEMTMNSNSSVWKIVNI</sequence>
<accession>A0A0G1EEP3</accession>
<proteinExistence type="predicted"/>
<protein>
    <recommendedName>
        <fullName evidence="4">DUF4878 domain-containing protein</fullName>
    </recommendedName>
</protein>
<evidence type="ECO:0000313" key="2">
    <source>
        <dbReference type="EMBL" id="KKS81511.1"/>
    </source>
</evidence>